<dbReference type="SUPFAM" id="SSF88713">
    <property type="entry name" value="Glycoside hydrolase/deacetylase"/>
    <property type="match status" value="1"/>
</dbReference>
<dbReference type="Pfam" id="PF01522">
    <property type="entry name" value="Polysacc_deac_1"/>
    <property type="match status" value="1"/>
</dbReference>
<comment type="caution">
    <text evidence="2">The sequence shown here is derived from an EMBL/GenBank/DDBJ whole genome shotgun (WGS) entry which is preliminary data.</text>
</comment>
<dbReference type="eggNOG" id="COG0726">
    <property type="taxonomic scope" value="Bacteria"/>
</dbReference>
<sequence>MRKWRSFILFILFIMLSYGAMENPFSQDFFSVIHDTSIPVSKQPKEEIWNRIEEEAKKMNQPAKNAKIDTVWKKIPGLNGILVDVEKSYDKMKKRGKYNQSLLVINQKKPDVQLKDLPPSPIYRGHPEQAVIALNINVSWGEEYIPDMLNTLKKHNVKATFFIEGKWANEHVEIVKMIQEQGHVIANHAYNHPDMRNITSEEVERQLKQTNDILKRITGKQPTLFAPPSGSYNEEVVRIANHLQMETILWSVDTIDWKKPTTEVLLNRVLTKVHNGAFILMHPTASTSQALEPLILKIRDKKYKITTVDNILNGKRITLDIQ</sequence>
<dbReference type="GO" id="GO:0016020">
    <property type="term" value="C:membrane"/>
    <property type="evidence" value="ECO:0007669"/>
    <property type="project" value="TreeGrafter"/>
</dbReference>
<dbReference type="Proteomes" id="UP000030401">
    <property type="component" value="Unassembled WGS sequence"/>
</dbReference>
<name>A0A0A5HXQ6_9BACI</name>
<organism evidence="2 3">
    <name type="scientific">Pontibacillus litoralis JSM 072002</name>
    <dbReference type="NCBI Taxonomy" id="1385512"/>
    <lineage>
        <taxon>Bacteria</taxon>
        <taxon>Bacillati</taxon>
        <taxon>Bacillota</taxon>
        <taxon>Bacilli</taxon>
        <taxon>Bacillales</taxon>
        <taxon>Bacillaceae</taxon>
        <taxon>Pontibacillus</taxon>
    </lineage>
</organism>
<dbReference type="GO" id="GO:0016810">
    <property type="term" value="F:hydrolase activity, acting on carbon-nitrogen (but not peptide) bonds"/>
    <property type="evidence" value="ECO:0007669"/>
    <property type="project" value="InterPro"/>
</dbReference>
<dbReference type="PANTHER" id="PTHR10587:SF80">
    <property type="entry name" value="CHITOOLIGOSACCHARIDE DEACETYLASE"/>
    <property type="match status" value="1"/>
</dbReference>
<proteinExistence type="predicted"/>
<dbReference type="AlphaFoldDB" id="A0A0A5HXQ6"/>
<dbReference type="InterPro" id="IPR014228">
    <property type="entry name" value="Spore_polysacc_deacetyl_YlxY"/>
</dbReference>
<dbReference type="RefSeq" id="WP_036831872.1">
    <property type="nucleotide sequence ID" value="NZ_AVPG01000002.1"/>
</dbReference>
<dbReference type="InterPro" id="IPR011330">
    <property type="entry name" value="Glyco_hydro/deAcase_b/a-brl"/>
</dbReference>
<dbReference type="InterPro" id="IPR002509">
    <property type="entry name" value="NODB_dom"/>
</dbReference>
<dbReference type="STRING" id="1385512.N784_06960"/>
<dbReference type="Gene3D" id="3.20.20.370">
    <property type="entry name" value="Glycoside hydrolase/deacetylase"/>
    <property type="match status" value="1"/>
</dbReference>
<reference evidence="2 3" key="1">
    <citation type="submission" date="2013-08" db="EMBL/GenBank/DDBJ databases">
        <authorList>
            <person name="Huang J."/>
            <person name="Wang G."/>
        </authorList>
    </citation>
    <scope>NUCLEOTIDE SEQUENCE [LARGE SCALE GENOMIC DNA]</scope>
    <source>
        <strain evidence="2 3">JSM 072002</strain>
    </source>
</reference>
<evidence type="ECO:0000259" key="1">
    <source>
        <dbReference type="PROSITE" id="PS51677"/>
    </source>
</evidence>
<keyword evidence="3" id="KW-1185">Reference proteome</keyword>
<dbReference type="OrthoDB" id="9806342at2"/>
<dbReference type="GO" id="GO:0005975">
    <property type="term" value="P:carbohydrate metabolic process"/>
    <property type="evidence" value="ECO:0007669"/>
    <property type="project" value="InterPro"/>
</dbReference>
<protein>
    <recommendedName>
        <fullName evidence="1">NodB homology domain-containing protein</fullName>
    </recommendedName>
</protein>
<evidence type="ECO:0000313" key="2">
    <source>
        <dbReference type="EMBL" id="KGX88397.1"/>
    </source>
</evidence>
<gene>
    <name evidence="2" type="ORF">N784_06960</name>
</gene>
<dbReference type="NCBIfam" id="TIGR02873">
    <property type="entry name" value="spore_ylxY"/>
    <property type="match status" value="1"/>
</dbReference>
<accession>A0A0A5HXQ6</accession>
<dbReference type="InterPro" id="IPR050248">
    <property type="entry name" value="Polysacc_deacetylase_ArnD"/>
</dbReference>
<dbReference type="CDD" id="cd10950">
    <property type="entry name" value="CE4_BsYlxY_like"/>
    <property type="match status" value="1"/>
</dbReference>
<evidence type="ECO:0000313" key="3">
    <source>
        <dbReference type="Proteomes" id="UP000030401"/>
    </source>
</evidence>
<dbReference type="EMBL" id="AVPG01000002">
    <property type="protein sequence ID" value="KGX88397.1"/>
    <property type="molecule type" value="Genomic_DNA"/>
</dbReference>
<feature type="domain" description="NodB homology" evidence="1">
    <location>
        <begin position="130"/>
        <end position="308"/>
    </location>
</feature>
<dbReference type="PANTHER" id="PTHR10587">
    <property type="entry name" value="GLYCOSYL TRANSFERASE-RELATED"/>
    <property type="match status" value="1"/>
</dbReference>
<dbReference type="PROSITE" id="PS51677">
    <property type="entry name" value="NODB"/>
    <property type="match status" value="1"/>
</dbReference>